<reference evidence="1" key="1">
    <citation type="submission" date="2016-10" db="EMBL/GenBank/DDBJ databases">
        <title>The High Quality Genome of Vibrio alginolyticus K01M1.</title>
        <authorList>
            <person name="Wendling C."/>
            <person name="Chibani C.M."/>
            <person name="Hertel R."/>
            <person name="Sproer C."/>
            <person name="Bunk B."/>
            <person name="Overmann J."/>
            <person name="Roth O."/>
            <person name="Liesegang H."/>
        </authorList>
    </citation>
    <scope>NUCLEOTIDE SEQUENCE</scope>
    <source>
        <strain evidence="1">K05K4</strain>
        <plasmid evidence="1">pL289</plasmid>
    </source>
</reference>
<dbReference type="EMBL" id="CP017904">
    <property type="protein sequence ID" value="ARP21700.1"/>
    <property type="molecule type" value="Genomic_DNA"/>
</dbReference>
<protein>
    <submittedName>
        <fullName evidence="1">Uncharacterized protein</fullName>
    </submittedName>
</protein>
<geneLocation type="plasmid" evidence="1">
    <name>pL289</name>
</geneLocation>
<dbReference type="AlphaFoldDB" id="A0A1W6TLE2"/>
<keyword evidence="1" id="KW-0614">Plasmid</keyword>
<sequence length="112" mass="12238">MANQVAAKGYYKASLLGASGSPEIIVYSDGESYFSFESSTPAKPLDPSDFILDAVPLYPTSSEDQLKTALWQAREFIIKTANEYKREKVLTINNSLEGGKLISVIDEVLGID</sequence>
<organism evidence="1">
    <name type="scientific">Vibrio alginolyticus</name>
    <dbReference type="NCBI Taxonomy" id="663"/>
    <lineage>
        <taxon>Bacteria</taxon>
        <taxon>Pseudomonadati</taxon>
        <taxon>Pseudomonadota</taxon>
        <taxon>Gammaproteobacteria</taxon>
        <taxon>Vibrionales</taxon>
        <taxon>Vibrionaceae</taxon>
        <taxon>Vibrio</taxon>
    </lineage>
</organism>
<proteinExistence type="predicted"/>
<accession>A0A1W6TLE2</accession>
<evidence type="ECO:0000313" key="1">
    <source>
        <dbReference type="EMBL" id="ARP21700.1"/>
    </source>
</evidence>
<gene>
    <name evidence="1" type="ORF">K05K4_49910</name>
</gene>
<name>A0A1W6TLE2_VIBAL</name>
<dbReference type="RefSeq" id="WP_025767385.1">
    <property type="nucleotide sequence ID" value="NZ_CP017893.1"/>
</dbReference>